<comment type="caution">
    <text evidence="2">The sequence shown here is derived from an EMBL/GenBank/DDBJ whole genome shotgun (WGS) entry which is preliminary data.</text>
</comment>
<dbReference type="Gene3D" id="3.40.630.30">
    <property type="match status" value="1"/>
</dbReference>
<evidence type="ECO:0000313" key="2">
    <source>
        <dbReference type="EMBL" id="MDN4609412.1"/>
    </source>
</evidence>
<protein>
    <submittedName>
        <fullName evidence="2">GNAT family N-acetyltransferase</fullName>
    </submittedName>
</protein>
<dbReference type="InterPro" id="IPR000182">
    <property type="entry name" value="GNAT_dom"/>
</dbReference>
<reference evidence="2" key="1">
    <citation type="submission" date="2023-06" db="EMBL/GenBank/DDBJ databases">
        <title>MT1 and MT2 Draft Genomes of Novel Species.</title>
        <authorList>
            <person name="Venkateswaran K."/>
        </authorList>
    </citation>
    <scope>NUCLEOTIDE SEQUENCE</scope>
    <source>
        <strain evidence="2">IIF3SC-B10</strain>
    </source>
</reference>
<dbReference type="RefSeq" id="WP_301224104.1">
    <property type="nucleotide sequence ID" value="NZ_JAROCG010000001.1"/>
</dbReference>
<dbReference type="CDD" id="cd04301">
    <property type="entry name" value="NAT_SF"/>
    <property type="match status" value="1"/>
</dbReference>
<dbReference type="Proteomes" id="UP001174209">
    <property type="component" value="Unassembled WGS sequence"/>
</dbReference>
<proteinExistence type="predicted"/>
<evidence type="ECO:0000259" key="1">
    <source>
        <dbReference type="PROSITE" id="PS51186"/>
    </source>
</evidence>
<gene>
    <name evidence="2" type="ORF">P5G52_00885</name>
</gene>
<feature type="domain" description="N-acetyltransferase" evidence="1">
    <location>
        <begin position="10"/>
        <end position="177"/>
    </location>
</feature>
<dbReference type="InterPro" id="IPR016181">
    <property type="entry name" value="Acyl_CoA_acyltransferase"/>
</dbReference>
<dbReference type="EMBL" id="JAROCG010000001">
    <property type="protein sequence ID" value="MDN4609412.1"/>
    <property type="molecule type" value="Genomic_DNA"/>
</dbReference>
<organism evidence="2 3">
    <name type="scientific">Arthrobacter burdickii</name>
    <dbReference type="NCBI Taxonomy" id="3035920"/>
    <lineage>
        <taxon>Bacteria</taxon>
        <taxon>Bacillati</taxon>
        <taxon>Actinomycetota</taxon>
        <taxon>Actinomycetes</taxon>
        <taxon>Micrococcales</taxon>
        <taxon>Micrococcaceae</taxon>
        <taxon>Arthrobacter</taxon>
    </lineage>
</organism>
<evidence type="ECO:0000313" key="3">
    <source>
        <dbReference type="Proteomes" id="UP001174209"/>
    </source>
</evidence>
<dbReference type="Pfam" id="PF00583">
    <property type="entry name" value="Acetyltransf_1"/>
    <property type="match status" value="1"/>
</dbReference>
<dbReference type="SUPFAM" id="SSF55729">
    <property type="entry name" value="Acyl-CoA N-acyltransferases (Nat)"/>
    <property type="match status" value="1"/>
</dbReference>
<name>A0ABT8JX30_9MICC</name>
<accession>A0ABT8JX30</accession>
<dbReference type="PROSITE" id="PS51186">
    <property type="entry name" value="GNAT"/>
    <property type="match status" value="1"/>
</dbReference>
<sequence length="183" mass="20837">MTQPLLTLPYLIRPATVDDAEAYARTHVAGLHETYEHIMPREYHEFYDAELPGMIERQRAAFEEAQRTPGSARSWLVFHEDGEPVAVATSGPGRDEDRPDFELHHIYTLRSTHGTGLGQRLLDIAIGRQGAYLWILNGNPRAERFYVRNGFAPDGTSLLCGPTWHYKPMFRMHRPDQPAPTRG</sequence>
<keyword evidence="3" id="KW-1185">Reference proteome</keyword>